<dbReference type="Proteomes" id="UP001152747">
    <property type="component" value="Unassembled WGS sequence"/>
</dbReference>
<dbReference type="InterPro" id="IPR018252">
    <property type="entry name" value="Annexin_repeat_CS"/>
</dbReference>
<evidence type="ECO:0000313" key="6">
    <source>
        <dbReference type="Proteomes" id="UP001152747"/>
    </source>
</evidence>
<dbReference type="PRINTS" id="PR00196">
    <property type="entry name" value="ANNEXIN"/>
</dbReference>
<dbReference type="GO" id="GO:0005509">
    <property type="term" value="F:calcium ion binding"/>
    <property type="evidence" value="ECO:0007669"/>
    <property type="project" value="InterPro"/>
</dbReference>
<keyword evidence="3 4" id="KW-0041">Annexin</keyword>
<dbReference type="GO" id="GO:0012506">
    <property type="term" value="C:vesicle membrane"/>
    <property type="evidence" value="ECO:0007669"/>
    <property type="project" value="TreeGrafter"/>
</dbReference>
<evidence type="ECO:0000256" key="1">
    <source>
        <dbReference type="ARBA" id="ARBA00007831"/>
    </source>
</evidence>
<proteinExistence type="inferred from homology"/>
<dbReference type="InterPro" id="IPR018502">
    <property type="entry name" value="Annexin_repeat"/>
</dbReference>
<sequence>MTTSRVLYNPYFDEVIAAEKLEKAFRNKEKAKIYEILLAGNNTQRQMLRTPYKTRYGKDLEDEIKKVTSGDFEDFLVALLQTPTKLDVVELNRAVKGLGTNEKNLIEILTTRKNEEIESLKNTYFTTYAKSLEDAVASDTSGDFKKLLIIILQAKRGTHFGSISEDAGRIVKSFDKKNGVEKFEAFKIFATADGNHISKVIEEVEKSTGKQFAKILDKELSGDFKNLILALIETSRNIPRFLANQVNAATKGLGTKDKDLIRILVSRSENDLVLIEHEYQLVFSKTLVQLIKEECKAEYRDGLIRLVQGNANSRL</sequence>
<comment type="caution">
    <text evidence="5">The sequence shown here is derived from an EMBL/GenBank/DDBJ whole genome shotgun (WGS) entry which is preliminary data.</text>
</comment>
<evidence type="ECO:0000256" key="3">
    <source>
        <dbReference type="ARBA" id="ARBA00023216"/>
    </source>
</evidence>
<dbReference type="GO" id="GO:0005634">
    <property type="term" value="C:nucleus"/>
    <property type="evidence" value="ECO:0007669"/>
    <property type="project" value="TreeGrafter"/>
</dbReference>
<dbReference type="PANTHER" id="PTHR10502:SF177">
    <property type="entry name" value="ANNEXIN B10"/>
    <property type="match status" value="1"/>
</dbReference>
<dbReference type="FunFam" id="1.10.220.10:FF:000010">
    <property type="entry name" value="Annexin"/>
    <property type="match status" value="1"/>
</dbReference>
<organism evidence="5 6">
    <name type="scientific">Caenorhabditis angaria</name>
    <dbReference type="NCBI Taxonomy" id="860376"/>
    <lineage>
        <taxon>Eukaryota</taxon>
        <taxon>Metazoa</taxon>
        <taxon>Ecdysozoa</taxon>
        <taxon>Nematoda</taxon>
        <taxon>Chromadorea</taxon>
        <taxon>Rhabditida</taxon>
        <taxon>Rhabditina</taxon>
        <taxon>Rhabditomorpha</taxon>
        <taxon>Rhabditoidea</taxon>
        <taxon>Rhabditidae</taxon>
        <taxon>Peloderinae</taxon>
        <taxon>Caenorhabditis</taxon>
    </lineage>
</organism>
<dbReference type="PANTHER" id="PTHR10502">
    <property type="entry name" value="ANNEXIN"/>
    <property type="match status" value="1"/>
</dbReference>
<name>A0A9P1IKM2_9PELO</name>
<accession>A0A9P1IKM2</accession>
<protein>
    <recommendedName>
        <fullName evidence="4">Annexin</fullName>
    </recommendedName>
</protein>
<evidence type="ECO:0000256" key="2">
    <source>
        <dbReference type="ARBA" id="ARBA00022737"/>
    </source>
</evidence>
<dbReference type="GO" id="GO:0005886">
    <property type="term" value="C:plasma membrane"/>
    <property type="evidence" value="ECO:0007669"/>
    <property type="project" value="TreeGrafter"/>
</dbReference>
<gene>
    <name evidence="5" type="ORF">CAMP_LOCUS8795</name>
</gene>
<dbReference type="SMART" id="SM00335">
    <property type="entry name" value="ANX"/>
    <property type="match status" value="4"/>
</dbReference>
<keyword evidence="2 4" id="KW-0677">Repeat</keyword>
<keyword evidence="4" id="KW-0111">Calcium/phospholipid-binding</keyword>
<dbReference type="Pfam" id="PF00191">
    <property type="entry name" value="Annexin"/>
    <property type="match status" value="4"/>
</dbReference>
<comment type="domain">
    <text evidence="4">A pair of annexin repeats may form one binding site for calcium and phospholipid.</text>
</comment>
<dbReference type="PROSITE" id="PS51897">
    <property type="entry name" value="ANNEXIN_2"/>
    <property type="match status" value="3"/>
</dbReference>
<dbReference type="InterPro" id="IPR037104">
    <property type="entry name" value="Annexin_sf"/>
</dbReference>
<dbReference type="Gene3D" id="1.10.220.10">
    <property type="entry name" value="Annexin"/>
    <property type="match status" value="4"/>
</dbReference>
<evidence type="ECO:0000313" key="5">
    <source>
        <dbReference type="EMBL" id="CAI5446158.1"/>
    </source>
</evidence>
<dbReference type="InterPro" id="IPR001464">
    <property type="entry name" value="Annexin"/>
</dbReference>
<dbReference type="AlphaFoldDB" id="A0A9P1IKM2"/>
<dbReference type="GO" id="GO:0005737">
    <property type="term" value="C:cytoplasm"/>
    <property type="evidence" value="ECO:0007669"/>
    <property type="project" value="TreeGrafter"/>
</dbReference>
<comment type="similarity">
    <text evidence="1 4">Belongs to the annexin family.</text>
</comment>
<dbReference type="GO" id="GO:0043395">
    <property type="term" value="F:heparan sulfate proteoglycan binding"/>
    <property type="evidence" value="ECO:0007669"/>
    <property type="project" value="TreeGrafter"/>
</dbReference>
<dbReference type="GO" id="GO:0001786">
    <property type="term" value="F:phosphatidylserine binding"/>
    <property type="evidence" value="ECO:0007669"/>
    <property type="project" value="TreeGrafter"/>
</dbReference>
<dbReference type="OrthoDB" id="37886at2759"/>
<dbReference type="SUPFAM" id="SSF47874">
    <property type="entry name" value="Annexin"/>
    <property type="match status" value="1"/>
</dbReference>
<evidence type="ECO:0000256" key="4">
    <source>
        <dbReference type="RuleBase" id="RU003540"/>
    </source>
</evidence>
<dbReference type="FunFam" id="1.10.220.10:FF:000026">
    <property type="entry name" value="Annexin"/>
    <property type="match status" value="1"/>
</dbReference>
<keyword evidence="4" id="KW-0106">Calcium</keyword>
<reference evidence="5" key="1">
    <citation type="submission" date="2022-11" db="EMBL/GenBank/DDBJ databases">
        <authorList>
            <person name="Kikuchi T."/>
        </authorList>
    </citation>
    <scope>NUCLEOTIDE SEQUENCE</scope>
    <source>
        <strain evidence="5">PS1010</strain>
    </source>
</reference>
<dbReference type="EMBL" id="CANHGI010000003">
    <property type="protein sequence ID" value="CAI5446158.1"/>
    <property type="molecule type" value="Genomic_DNA"/>
</dbReference>
<dbReference type="GO" id="GO:0005544">
    <property type="term" value="F:calcium-dependent phospholipid binding"/>
    <property type="evidence" value="ECO:0007669"/>
    <property type="project" value="UniProtKB-KW"/>
</dbReference>
<dbReference type="PROSITE" id="PS00223">
    <property type="entry name" value="ANNEXIN_1"/>
    <property type="match status" value="1"/>
</dbReference>
<keyword evidence="6" id="KW-1185">Reference proteome</keyword>